<dbReference type="InterPro" id="IPR005748">
    <property type="entry name" value="DNA_mismatch_repair_MutS"/>
</dbReference>
<comment type="similarity">
    <text evidence="1 9 10">Belongs to the DNA mismatch repair MutS family.</text>
</comment>
<dbReference type="InterPro" id="IPR036678">
    <property type="entry name" value="MutS_con_dom_sf"/>
</dbReference>
<evidence type="ECO:0000256" key="8">
    <source>
        <dbReference type="ARBA" id="ARBA00024647"/>
    </source>
</evidence>
<evidence type="ECO:0000256" key="10">
    <source>
        <dbReference type="RuleBase" id="RU003756"/>
    </source>
</evidence>
<evidence type="ECO:0000256" key="2">
    <source>
        <dbReference type="ARBA" id="ARBA00021982"/>
    </source>
</evidence>
<dbReference type="InterPro" id="IPR000432">
    <property type="entry name" value="DNA_mismatch_repair_MutS_C"/>
</dbReference>
<dbReference type="GeneID" id="82890618"/>
<dbReference type="InterPro" id="IPR045076">
    <property type="entry name" value="MutS"/>
</dbReference>
<evidence type="ECO:0000256" key="6">
    <source>
        <dbReference type="ARBA" id="ARBA00023125"/>
    </source>
</evidence>
<accession>A0ABY5V3P6</accession>
<dbReference type="Gene3D" id="3.30.420.110">
    <property type="entry name" value="MutS, connector domain"/>
    <property type="match status" value="1"/>
</dbReference>
<dbReference type="Gene3D" id="3.40.50.300">
    <property type="entry name" value="P-loop containing nucleotide triphosphate hydrolases"/>
    <property type="match status" value="1"/>
</dbReference>
<dbReference type="Gene3D" id="1.10.1420.10">
    <property type="match status" value="2"/>
</dbReference>
<dbReference type="InterPro" id="IPR027417">
    <property type="entry name" value="P-loop_NTPase"/>
</dbReference>
<name>A0ABY5V3P6_9BACT</name>
<evidence type="ECO:0000256" key="7">
    <source>
        <dbReference type="ARBA" id="ARBA00023204"/>
    </source>
</evidence>
<dbReference type="Gene3D" id="3.40.1170.10">
    <property type="entry name" value="DNA repair protein MutS, domain I"/>
    <property type="match status" value="1"/>
</dbReference>
<evidence type="ECO:0000256" key="1">
    <source>
        <dbReference type="ARBA" id="ARBA00006271"/>
    </source>
</evidence>
<keyword evidence="3 9" id="KW-0547">Nucleotide-binding</keyword>
<dbReference type="PANTHER" id="PTHR11361:SF34">
    <property type="entry name" value="DNA MISMATCH REPAIR PROTEIN MSH1, MITOCHONDRIAL"/>
    <property type="match status" value="1"/>
</dbReference>
<dbReference type="SUPFAM" id="SSF55271">
    <property type="entry name" value="DNA repair protein MutS, domain I"/>
    <property type="match status" value="1"/>
</dbReference>
<dbReference type="Proteomes" id="UP001059295">
    <property type="component" value="Chromosome"/>
</dbReference>
<feature type="domain" description="DNA mismatch repair proteins mutS family" evidence="11">
    <location>
        <begin position="682"/>
        <end position="698"/>
    </location>
</feature>
<evidence type="ECO:0000256" key="5">
    <source>
        <dbReference type="ARBA" id="ARBA00022840"/>
    </source>
</evidence>
<dbReference type="NCBIfam" id="TIGR01070">
    <property type="entry name" value="mutS1"/>
    <property type="match status" value="1"/>
</dbReference>
<dbReference type="Pfam" id="PF00488">
    <property type="entry name" value="MutS_V"/>
    <property type="match status" value="1"/>
</dbReference>
<keyword evidence="7 9" id="KW-0234">DNA repair</keyword>
<dbReference type="Pfam" id="PF01624">
    <property type="entry name" value="MutS_I"/>
    <property type="match status" value="1"/>
</dbReference>
<dbReference type="InterPro" id="IPR007696">
    <property type="entry name" value="DNA_mismatch_repair_MutS_core"/>
</dbReference>
<dbReference type="PIRSF" id="PIRSF037677">
    <property type="entry name" value="DNA_mis_repair_Msh6"/>
    <property type="match status" value="1"/>
</dbReference>
<dbReference type="InterPro" id="IPR017261">
    <property type="entry name" value="DNA_mismatch_repair_MutS/MSH"/>
</dbReference>
<keyword evidence="13" id="KW-1185">Reference proteome</keyword>
<evidence type="ECO:0000256" key="9">
    <source>
        <dbReference type="HAMAP-Rule" id="MF_00096"/>
    </source>
</evidence>
<dbReference type="PROSITE" id="PS00486">
    <property type="entry name" value="DNA_MISMATCH_REPAIR_2"/>
    <property type="match status" value="1"/>
</dbReference>
<feature type="binding site" evidence="9">
    <location>
        <begin position="608"/>
        <end position="615"/>
    </location>
    <ligand>
        <name>ATP</name>
        <dbReference type="ChEBI" id="CHEBI:30616"/>
    </ligand>
</feature>
<dbReference type="SMART" id="SM00533">
    <property type="entry name" value="MUTSd"/>
    <property type="match status" value="1"/>
</dbReference>
<reference evidence="12" key="1">
    <citation type="journal article" date="2022" name="Cell">
        <title>Design, construction, and in vivo augmentation of a complex gut microbiome.</title>
        <authorList>
            <person name="Cheng A.G."/>
            <person name="Ho P.Y."/>
            <person name="Aranda-Diaz A."/>
            <person name="Jain S."/>
            <person name="Yu F.B."/>
            <person name="Meng X."/>
            <person name="Wang M."/>
            <person name="Iakiviak M."/>
            <person name="Nagashima K."/>
            <person name="Zhao A."/>
            <person name="Murugkar P."/>
            <person name="Patil A."/>
            <person name="Atabakhsh K."/>
            <person name="Weakley A."/>
            <person name="Yan J."/>
            <person name="Brumbaugh A.R."/>
            <person name="Higginbottom S."/>
            <person name="Dimas A."/>
            <person name="Shiver A.L."/>
            <person name="Deutschbauer A."/>
            <person name="Neff N."/>
            <person name="Sonnenburg J.L."/>
            <person name="Huang K.C."/>
            <person name="Fischbach M.A."/>
        </authorList>
    </citation>
    <scope>NUCLEOTIDE SEQUENCE</scope>
    <source>
        <strain evidence="12">AP11</strain>
    </source>
</reference>
<dbReference type="InterPro" id="IPR007695">
    <property type="entry name" value="DNA_mismatch_repair_MutS-lik_N"/>
</dbReference>
<sequence>MKQYYGIKAVHGDAILLFRVGDFYETFGEDAIKASKILGITLTRRANGAASYVELAGFPYHAVDTYLPKLVRAGERVAICEQLEDPKTTKKIVKRGVIELVTPGISLSDNILSCKENTFLAAVHFAGKRTGVAFLDLSTGEFFAAEGDSPYVDKLLANLSPKEVIYQKGYESEFSEAFGTKHYTYRLDPWMFAENSARDKLLAQFGTTSLKGFGIEQMPAAITAAGAILYYLEFTEHRQTGHISSISRIDEDRYVWIDKFSIRNLELFTANGGQEGCSLFDVLDRTGSPMGARMLRRWISLPLKDPGQINRRLDVVSLLRDDASLREMLAEAVASTGDLERIISRVAVGRVTPREVVQLKNALYAVEKIKTAMEQSGQEPLREMAAKLDLCLKVRDRIDKEIYPDPSNQIQKGGVIAQGVSIELDDLRNIASHGKEILASIQQRESEATGIPSLKISFNNVFGYYIEVRNTHKDKVPSDWIRKQTLTGAERYITAELKEYEEKILGAESRMLVLEQELFAALLAELARYAAPIQADASVVARLDCLLSFATQAVERNYCRPDVNDSQTIDIREGRHPVIETLMKVGEQYVPNDIRLDDSSQQVIVITGPNMSGKSALLRQTALIVLMAQIGSYVPATEAHIGIVDKIFTRVGASDNISQGESTFMVEMLESASILNNISQRSLVLLDEIGRGTSTYDGISIAWAMVEYIHQHPTAKAKTLFATHYHELNEMEELYERVKNYNVAVKEVDRQVIFLRKLVRGGTEHSFGIHVAKMAGMPAAITDRAGQILRDMESAHRGKLKDSRKKAPTVAQYGGSGIQLSMFQLDDPVLKQIRDEIKGLDINSLTPLEALNKLSEIKKIAGI</sequence>
<dbReference type="Pfam" id="PF05190">
    <property type="entry name" value="MutS_IV"/>
    <property type="match status" value="1"/>
</dbReference>
<dbReference type="InterPro" id="IPR007861">
    <property type="entry name" value="DNA_mismatch_repair_MutS_clamp"/>
</dbReference>
<dbReference type="InterPro" id="IPR016151">
    <property type="entry name" value="DNA_mismatch_repair_MutS_N"/>
</dbReference>
<keyword evidence="4 9" id="KW-0227">DNA damage</keyword>
<evidence type="ECO:0000313" key="13">
    <source>
        <dbReference type="Proteomes" id="UP001059295"/>
    </source>
</evidence>
<dbReference type="Pfam" id="PF05192">
    <property type="entry name" value="MutS_III"/>
    <property type="match status" value="1"/>
</dbReference>
<keyword evidence="6 9" id="KW-0238">DNA-binding</keyword>
<dbReference type="InterPro" id="IPR007860">
    <property type="entry name" value="DNA_mmatch_repair_MutS_con_dom"/>
</dbReference>
<dbReference type="SUPFAM" id="SSF52540">
    <property type="entry name" value="P-loop containing nucleoside triphosphate hydrolases"/>
    <property type="match status" value="1"/>
</dbReference>
<dbReference type="NCBIfam" id="NF003810">
    <property type="entry name" value="PRK05399.1"/>
    <property type="match status" value="1"/>
</dbReference>
<comment type="function">
    <text evidence="8 9">This protein is involved in the repair of mismatches in DNA. It is possible that it carries out the mismatch recognition step. This protein has a weak ATPase activity.</text>
</comment>
<dbReference type="PANTHER" id="PTHR11361">
    <property type="entry name" value="DNA MISMATCH REPAIR PROTEIN MUTS FAMILY MEMBER"/>
    <property type="match status" value="1"/>
</dbReference>
<dbReference type="CDD" id="cd03284">
    <property type="entry name" value="ABC_MutS1"/>
    <property type="match status" value="1"/>
</dbReference>
<evidence type="ECO:0000259" key="11">
    <source>
        <dbReference type="PROSITE" id="PS00486"/>
    </source>
</evidence>
<dbReference type="HAMAP" id="MF_00096">
    <property type="entry name" value="MutS"/>
    <property type="match status" value="1"/>
</dbReference>
<dbReference type="InterPro" id="IPR036187">
    <property type="entry name" value="DNA_mismatch_repair_MutS_sf"/>
</dbReference>
<protein>
    <recommendedName>
        <fullName evidence="2 9">DNA mismatch repair protein MutS</fullName>
    </recommendedName>
</protein>
<dbReference type="RefSeq" id="WP_051012966.1">
    <property type="nucleotide sequence ID" value="NZ_CAPH01000004.1"/>
</dbReference>
<evidence type="ECO:0000256" key="4">
    <source>
        <dbReference type="ARBA" id="ARBA00022763"/>
    </source>
</evidence>
<dbReference type="SMART" id="SM00534">
    <property type="entry name" value="MUTSac"/>
    <property type="match status" value="1"/>
</dbReference>
<keyword evidence="5 9" id="KW-0067">ATP-binding</keyword>
<organism evidence="12 13">
    <name type="scientific">Alistipes ihumii AP11</name>
    <dbReference type="NCBI Taxonomy" id="1211813"/>
    <lineage>
        <taxon>Bacteria</taxon>
        <taxon>Pseudomonadati</taxon>
        <taxon>Bacteroidota</taxon>
        <taxon>Bacteroidia</taxon>
        <taxon>Bacteroidales</taxon>
        <taxon>Rikenellaceae</taxon>
        <taxon>Alistipes</taxon>
    </lineage>
</organism>
<dbReference type="SUPFAM" id="SSF53150">
    <property type="entry name" value="DNA repair protein MutS, domain II"/>
    <property type="match status" value="1"/>
</dbReference>
<dbReference type="Pfam" id="PF05188">
    <property type="entry name" value="MutS_II"/>
    <property type="match status" value="1"/>
</dbReference>
<dbReference type="EMBL" id="CP102294">
    <property type="protein sequence ID" value="UWN58259.1"/>
    <property type="molecule type" value="Genomic_DNA"/>
</dbReference>
<gene>
    <name evidence="9 12" type="primary">mutS</name>
    <name evidence="12" type="ORF">NQ491_02750</name>
</gene>
<proteinExistence type="inferred from homology"/>
<evidence type="ECO:0000313" key="12">
    <source>
        <dbReference type="EMBL" id="UWN58259.1"/>
    </source>
</evidence>
<evidence type="ECO:0000256" key="3">
    <source>
        <dbReference type="ARBA" id="ARBA00022741"/>
    </source>
</evidence>
<dbReference type="SUPFAM" id="SSF48334">
    <property type="entry name" value="DNA repair protein MutS, domain III"/>
    <property type="match status" value="1"/>
</dbReference>